<evidence type="ECO:0000256" key="2">
    <source>
        <dbReference type="SAM" id="SignalP"/>
    </source>
</evidence>
<gene>
    <name evidence="3" type="ORF">NHU_03540</name>
</gene>
<dbReference type="KEGG" id="rsu:NHU_03540"/>
<evidence type="ECO:0000313" key="4">
    <source>
        <dbReference type="Proteomes" id="UP000064912"/>
    </source>
</evidence>
<feature type="compositionally biased region" description="Basic and acidic residues" evidence="1">
    <location>
        <begin position="232"/>
        <end position="241"/>
    </location>
</feature>
<feature type="chain" id="PRO_5002300960" description="Lipoprotein" evidence="2">
    <location>
        <begin position="27"/>
        <end position="241"/>
    </location>
</feature>
<accession>A0A0D6B6E9</accession>
<evidence type="ECO:0000313" key="3">
    <source>
        <dbReference type="EMBL" id="BAQ70672.1"/>
    </source>
</evidence>
<feature type="signal peptide" evidence="2">
    <location>
        <begin position="1"/>
        <end position="26"/>
    </location>
</feature>
<evidence type="ECO:0008006" key="5">
    <source>
        <dbReference type="Google" id="ProtNLM"/>
    </source>
</evidence>
<reference evidence="3 4" key="1">
    <citation type="submission" date="2015-02" db="EMBL/GenBank/DDBJ databases">
        <title>Genome sequene of Rhodovulum sulfidophilum DSM 2351.</title>
        <authorList>
            <person name="Nagao N."/>
        </authorList>
    </citation>
    <scope>NUCLEOTIDE SEQUENCE [LARGE SCALE GENOMIC DNA]</scope>
    <source>
        <strain evidence="3 4">DSM 2351</strain>
    </source>
</reference>
<feature type="compositionally biased region" description="Low complexity" evidence="1">
    <location>
        <begin position="193"/>
        <end position="207"/>
    </location>
</feature>
<evidence type="ECO:0000256" key="1">
    <source>
        <dbReference type="SAM" id="MobiDB-lite"/>
    </source>
</evidence>
<sequence>MRGLFTTLRLLLFVAGLALVAGCAGKDDLDEPPVPLGDFRLGYTIVVAKNAKDIPPSRQATAEEWEAVLKEELQRRFGRYDGDRIYHFGIAVDGYALAVPGVPVILAPKSMLVLSANLWDDAAGKKLNAESEQLSVGEGLNGATLVGTGLIRTKDEQMRALARNAAKRIERWLVEHREEWLHYDPDAVPPLDAMAGAASDEASAPASVPGAEVVTTPLDSPLDAPPGPSAAKPDEARSRAN</sequence>
<dbReference type="EMBL" id="AP014800">
    <property type="protein sequence ID" value="BAQ70672.1"/>
    <property type="molecule type" value="Genomic_DNA"/>
</dbReference>
<protein>
    <recommendedName>
        <fullName evidence="5">Lipoprotein</fullName>
    </recommendedName>
</protein>
<dbReference type="eggNOG" id="ENOG5030BXW">
    <property type="taxonomic scope" value="Bacteria"/>
</dbReference>
<organism evidence="3 4">
    <name type="scientific">Rhodovulum sulfidophilum</name>
    <name type="common">Rhodobacter sulfidophilus</name>
    <dbReference type="NCBI Taxonomy" id="35806"/>
    <lineage>
        <taxon>Bacteria</taxon>
        <taxon>Pseudomonadati</taxon>
        <taxon>Pseudomonadota</taxon>
        <taxon>Alphaproteobacteria</taxon>
        <taxon>Rhodobacterales</taxon>
        <taxon>Paracoccaceae</taxon>
        <taxon>Rhodovulum</taxon>
    </lineage>
</organism>
<dbReference type="AlphaFoldDB" id="A0A0D6B6E9"/>
<feature type="region of interest" description="Disordered" evidence="1">
    <location>
        <begin position="192"/>
        <end position="241"/>
    </location>
</feature>
<dbReference type="Proteomes" id="UP000064912">
    <property type="component" value="Chromosome"/>
</dbReference>
<dbReference type="PROSITE" id="PS51257">
    <property type="entry name" value="PROKAR_LIPOPROTEIN"/>
    <property type="match status" value="1"/>
</dbReference>
<name>A0A0D6B6E9_RHOSU</name>
<dbReference type="PATRIC" id="fig|35806.4.peg.3634"/>
<proteinExistence type="predicted"/>
<keyword evidence="2" id="KW-0732">Signal</keyword>